<evidence type="ECO:0000313" key="3">
    <source>
        <dbReference type="Proteomes" id="UP000007590"/>
    </source>
</evidence>
<dbReference type="Proteomes" id="UP000007590">
    <property type="component" value="Chromosome"/>
</dbReference>
<evidence type="ECO:0000256" key="1">
    <source>
        <dbReference type="SAM" id="SignalP"/>
    </source>
</evidence>
<gene>
    <name evidence="2" type="ordered locus">Solca_2174</name>
</gene>
<keyword evidence="3" id="KW-1185">Reference proteome</keyword>
<dbReference type="eggNOG" id="ENOG5033SWX">
    <property type="taxonomic scope" value="Bacteria"/>
</dbReference>
<dbReference type="EMBL" id="CP003349">
    <property type="protein sequence ID" value="AFD07225.1"/>
    <property type="molecule type" value="Genomic_DNA"/>
</dbReference>
<dbReference type="AlphaFoldDB" id="H8KUB3"/>
<protein>
    <submittedName>
        <fullName evidence="2">Uncharacterized protein</fullName>
    </submittedName>
</protein>
<dbReference type="OrthoDB" id="662785at2"/>
<dbReference type="PROSITE" id="PS51257">
    <property type="entry name" value="PROKAR_LIPOPROTEIN"/>
    <property type="match status" value="1"/>
</dbReference>
<name>H8KUB3_SOLCM</name>
<dbReference type="KEGG" id="scn:Solca_2174"/>
<dbReference type="HOGENOM" id="CLU_1057267_0_0_10"/>
<proteinExistence type="predicted"/>
<evidence type="ECO:0000313" key="2">
    <source>
        <dbReference type="EMBL" id="AFD07225.1"/>
    </source>
</evidence>
<reference evidence="2" key="1">
    <citation type="submission" date="2012-02" db="EMBL/GenBank/DDBJ databases">
        <title>The complete genome of Solitalea canadensis DSM 3403.</title>
        <authorList>
            <consortium name="US DOE Joint Genome Institute (JGI-PGF)"/>
            <person name="Lucas S."/>
            <person name="Copeland A."/>
            <person name="Lapidus A."/>
            <person name="Glavina del Rio T."/>
            <person name="Dalin E."/>
            <person name="Tice H."/>
            <person name="Bruce D."/>
            <person name="Goodwin L."/>
            <person name="Pitluck S."/>
            <person name="Peters L."/>
            <person name="Ovchinnikova G."/>
            <person name="Lu M."/>
            <person name="Kyrpides N."/>
            <person name="Mavromatis K."/>
            <person name="Ivanova N."/>
            <person name="Brettin T."/>
            <person name="Detter J.C."/>
            <person name="Han C."/>
            <person name="Larimer F."/>
            <person name="Land M."/>
            <person name="Hauser L."/>
            <person name="Markowitz V."/>
            <person name="Cheng J.-F."/>
            <person name="Hugenholtz P."/>
            <person name="Woyke T."/>
            <person name="Wu D."/>
            <person name="Spring S."/>
            <person name="Schroeder M."/>
            <person name="Kopitz M."/>
            <person name="Brambilla E."/>
            <person name="Klenk H.-P."/>
            <person name="Eisen J.A."/>
        </authorList>
    </citation>
    <scope>NUCLEOTIDE SEQUENCE</scope>
    <source>
        <strain evidence="2">DSM 3403</strain>
    </source>
</reference>
<feature type="chain" id="PRO_5003613905" evidence="1">
    <location>
        <begin position="20"/>
        <end position="263"/>
    </location>
</feature>
<feature type="signal peptide" evidence="1">
    <location>
        <begin position="1"/>
        <end position="19"/>
    </location>
</feature>
<dbReference type="RefSeq" id="WP_014680452.1">
    <property type="nucleotide sequence ID" value="NC_017770.1"/>
</dbReference>
<sequence length="263" mass="29839">MKATKISLFLLSIMAFLLAACNKDKDNFLYKDQILPIIIKGYNATNEELKVQLDTFSSPRMISSHASFEQSESYTLRSDHKAVKLNISEKSTGKLVFEKELKKEDGPVTLNFLYMDGRISDMPEKPAVQDEKISLTYMFVPDITGYSQPVDFVIGKYFSTPKVFEEITRLKNVKPYEFSESARISTFSTARQEYNGVMTSVSFQVRIYKAGTNIPYVDGTAYTWNELSSTAPKPAASTASSKLYIISEYPNGNIMRFFTRLEL</sequence>
<accession>H8KUB3</accession>
<keyword evidence="1" id="KW-0732">Signal</keyword>
<dbReference type="STRING" id="929556.Solca_2174"/>
<organism evidence="2 3">
    <name type="scientific">Solitalea canadensis (strain ATCC 29591 / DSM 3403 / JCM 21819 / LMG 8368 / NBRC 15130 / NCIMB 12057 / USAM 9D)</name>
    <name type="common">Flexibacter canadensis</name>
    <dbReference type="NCBI Taxonomy" id="929556"/>
    <lineage>
        <taxon>Bacteria</taxon>
        <taxon>Pseudomonadati</taxon>
        <taxon>Bacteroidota</taxon>
        <taxon>Sphingobacteriia</taxon>
        <taxon>Sphingobacteriales</taxon>
        <taxon>Sphingobacteriaceae</taxon>
        <taxon>Solitalea</taxon>
    </lineage>
</organism>